<reference evidence="7 8" key="1">
    <citation type="submission" date="2019-04" db="EMBL/GenBank/DDBJ databases">
        <title>Azoarcus rhizosphaerae sp. nov. isolated from rhizosphere of Ficus religiosa.</title>
        <authorList>
            <person name="Lin S.-Y."/>
            <person name="Hameed A."/>
            <person name="Hsu Y.-H."/>
            <person name="Young C.-C."/>
        </authorList>
    </citation>
    <scope>NUCLEOTIDE SEQUENCE [LARGE SCALE GENOMIC DNA]</scope>
    <source>
        <strain evidence="7 8">CC-YHH848</strain>
    </source>
</reference>
<protein>
    <recommendedName>
        <fullName evidence="2">L-glutamate gamma-semialdehyde dehydrogenase</fullName>
        <ecNumber evidence="2">1.2.1.88</ecNumber>
    </recommendedName>
</protein>
<comment type="catalytic activity">
    <reaction evidence="5">
        <text>L-glutamate 5-semialdehyde + NAD(+) + H2O = L-glutamate + NADH + 2 H(+)</text>
        <dbReference type="Rhea" id="RHEA:30235"/>
        <dbReference type="ChEBI" id="CHEBI:15377"/>
        <dbReference type="ChEBI" id="CHEBI:15378"/>
        <dbReference type="ChEBI" id="CHEBI:29985"/>
        <dbReference type="ChEBI" id="CHEBI:57540"/>
        <dbReference type="ChEBI" id="CHEBI:57945"/>
        <dbReference type="ChEBI" id="CHEBI:58066"/>
        <dbReference type="EC" id="1.2.1.88"/>
    </reaction>
</comment>
<dbReference type="Pfam" id="PF00171">
    <property type="entry name" value="Aldedh"/>
    <property type="match status" value="1"/>
</dbReference>
<dbReference type="Gene3D" id="3.40.309.10">
    <property type="entry name" value="Aldehyde Dehydrogenase, Chain A, domain 2"/>
    <property type="match status" value="1"/>
</dbReference>
<dbReference type="InterPro" id="IPR016162">
    <property type="entry name" value="Ald_DH_N"/>
</dbReference>
<dbReference type="InterPro" id="IPR015590">
    <property type="entry name" value="Aldehyde_DH_dom"/>
</dbReference>
<keyword evidence="3 7" id="KW-0560">Oxidoreductase</keyword>
<dbReference type="CDD" id="cd07125">
    <property type="entry name" value="ALDH_PutA-P5CDH"/>
    <property type="match status" value="1"/>
</dbReference>
<proteinExistence type="predicted"/>
<organism evidence="7 8">
    <name type="scientific">Pseudothauera rhizosphaerae</name>
    <dbReference type="NCBI Taxonomy" id="2565932"/>
    <lineage>
        <taxon>Bacteria</taxon>
        <taxon>Pseudomonadati</taxon>
        <taxon>Pseudomonadota</taxon>
        <taxon>Betaproteobacteria</taxon>
        <taxon>Rhodocyclales</taxon>
        <taxon>Zoogloeaceae</taxon>
        <taxon>Pseudothauera</taxon>
    </lineage>
</organism>
<dbReference type="InterPro" id="IPR005933">
    <property type="entry name" value="PutA_C"/>
</dbReference>
<dbReference type="InterPro" id="IPR050485">
    <property type="entry name" value="Proline_metab_enzyme"/>
</dbReference>
<gene>
    <name evidence="7" type="ORF">E6O51_10015</name>
</gene>
<feature type="domain" description="Aldehyde dehydrogenase" evidence="6">
    <location>
        <begin position="2"/>
        <end position="424"/>
    </location>
</feature>
<evidence type="ECO:0000256" key="1">
    <source>
        <dbReference type="ARBA" id="ARBA00004786"/>
    </source>
</evidence>
<dbReference type="Gene3D" id="3.40.605.10">
    <property type="entry name" value="Aldehyde Dehydrogenase, Chain A, domain 1"/>
    <property type="match status" value="1"/>
</dbReference>
<dbReference type="PANTHER" id="PTHR42862:SF1">
    <property type="entry name" value="DELTA-1-PYRROLINE-5-CARBOXYLATE DEHYDROGENASE 2, ISOFORM A-RELATED"/>
    <property type="match status" value="1"/>
</dbReference>
<dbReference type="AlphaFoldDB" id="A0A4S4APR3"/>
<accession>A0A4S4APR3</accession>
<dbReference type="GO" id="GO:0009898">
    <property type="term" value="C:cytoplasmic side of plasma membrane"/>
    <property type="evidence" value="ECO:0007669"/>
    <property type="project" value="TreeGrafter"/>
</dbReference>
<evidence type="ECO:0000259" key="6">
    <source>
        <dbReference type="Pfam" id="PF00171"/>
    </source>
</evidence>
<dbReference type="Proteomes" id="UP000307956">
    <property type="component" value="Unassembled WGS sequence"/>
</dbReference>
<feature type="non-terminal residue" evidence="7">
    <location>
        <position position="1"/>
    </location>
</feature>
<dbReference type="PANTHER" id="PTHR42862">
    <property type="entry name" value="DELTA-1-PYRROLINE-5-CARBOXYLATE DEHYDROGENASE 1, ISOFORM A-RELATED"/>
    <property type="match status" value="1"/>
</dbReference>
<evidence type="ECO:0000313" key="7">
    <source>
        <dbReference type="EMBL" id="THF61153.1"/>
    </source>
</evidence>
<sequence length="628" mass="65816">HVVEAGSAEVEAALAAATAGAPAWAAVPPAERAASLERAADLLERDGDRLLALAVREAGKTWANAVAELREAVDFCRYYAAQARAFDNGTHVPLGPVVCISPWNFPLAIFTGQVAAALAAGNPVLAKPAEQTPLIAAAAVRLLHEAGIPPAALQLLPGRGETVGAALVADPRVRGVMFTGSTEVSALINRSLAARGGNVPLIAETGGQNAMIVDSTALPEQVVADVLASSFDSAGQRCSALRVLCVQEDVADGMVEMLQGAARELTVGDPADVRRDVGPVIDADARAGLEAHVAAMQAAGCRVSRLPLPDECANGTFVAPTLIEIDGFARLEREQFGPVLHVLRYRERDLESLVDAINASGYGLTMGIHTRIDETIARVVDRAHVGNLYVNRNMIGAVVGVQPFGGEGLSGTGPKAGGPLYLHRLLARTPGPRFERPAGDEQPALTLFADWLEREGRALLEGDDIAVLRDRLDAYRARRIDGLRLTLPGPTGEDDSIAFVPRGLVAGVASGSAARLHQVLAALATGNRLLMDDNDITRKLVSALPTPLAARVERSANWEQAGFGALLFDGPDAEADAWRVRLAARPGPIVGLLRPEPEYDPARLVHERTLSVNTAAAGGNASLMAMGA</sequence>
<dbReference type="GO" id="GO:0003842">
    <property type="term" value="F:L-glutamate gamma-semialdehyde dehydrogenase activity"/>
    <property type="evidence" value="ECO:0007669"/>
    <property type="project" value="UniProtKB-EC"/>
</dbReference>
<dbReference type="InterPro" id="IPR016161">
    <property type="entry name" value="Ald_DH/histidinol_DH"/>
</dbReference>
<comment type="pathway">
    <text evidence="1">Amino-acid degradation; L-proline degradation into L-glutamate; L-glutamate from L-proline: step 2/2.</text>
</comment>
<dbReference type="EC" id="1.2.1.88" evidence="2"/>
<dbReference type="RefSeq" id="WP_136384859.1">
    <property type="nucleotide sequence ID" value="NZ_SSOD01000007.1"/>
</dbReference>
<dbReference type="EMBL" id="SSOD01000007">
    <property type="protein sequence ID" value="THF61153.1"/>
    <property type="molecule type" value="Genomic_DNA"/>
</dbReference>
<keyword evidence="8" id="KW-1185">Reference proteome</keyword>
<dbReference type="FunFam" id="3.40.309.10:FF:000005">
    <property type="entry name" value="1-pyrroline-5-carboxylate dehydrogenase 1"/>
    <property type="match status" value="1"/>
</dbReference>
<keyword evidence="4" id="KW-0520">NAD</keyword>
<dbReference type="InterPro" id="IPR016160">
    <property type="entry name" value="Ald_DH_CS_CYS"/>
</dbReference>
<dbReference type="GO" id="GO:0010133">
    <property type="term" value="P:L-proline catabolic process to L-glutamate"/>
    <property type="evidence" value="ECO:0007669"/>
    <property type="project" value="TreeGrafter"/>
</dbReference>
<dbReference type="OrthoDB" id="6187633at2"/>
<dbReference type="InterPro" id="IPR016163">
    <property type="entry name" value="Ald_DH_C"/>
</dbReference>
<evidence type="ECO:0000256" key="2">
    <source>
        <dbReference type="ARBA" id="ARBA00012884"/>
    </source>
</evidence>
<dbReference type="NCBIfam" id="TIGR01238">
    <property type="entry name" value="D1pyr5carbox3"/>
    <property type="match status" value="1"/>
</dbReference>
<evidence type="ECO:0000256" key="3">
    <source>
        <dbReference type="ARBA" id="ARBA00023002"/>
    </source>
</evidence>
<comment type="caution">
    <text evidence="7">The sequence shown here is derived from an EMBL/GenBank/DDBJ whole genome shotgun (WGS) entry which is preliminary data.</text>
</comment>
<name>A0A4S4APR3_9RHOO</name>
<dbReference type="PROSITE" id="PS00070">
    <property type="entry name" value="ALDEHYDE_DEHYDR_CYS"/>
    <property type="match status" value="1"/>
</dbReference>
<dbReference type="SUPFAM" id="SSF53720">
    <property type="entry name" value="ALDH-like"/>
    <property type="match status" value="1"/>
</dbReference>
<evidence type="ECO:0000256" key="4">
    <source>
        <dbReference type="ARBA" id="ARBA00023027"/>
    </source>
</evidence>
<evidence type="ECO:0000256" key="5">
    <source>
        <dbReference type="ARBA" id="ARBA00048142"/>
    </source>
</evidence>
<evidence type="ECO:0000313" key="8">
    <source>
        <dbReference type="Proteomes" id="UP000307956"/>
    </source>
</evidence>
<dbReference type="GO" id="GO:0004657">
    <property type="term" value="F:proline dehydrogenase activity"/>
    <property type="evidence" value="ECO:0007669"/>
    <property type="project" value="UniProtKB-ARBA"/>
</dbReference>